<keyword evidence="7 9" id="KW-0460">Magnesium</keyword>
<dbReference type="Pfam" id="PF01018">
    <property type="entry name" value="GTP1_OBG"/>
    <property type="match status" value="1"/>
</dbReference>
<feature type="domain" description="Obg" evidence="13">
    <location>
        <begin position="1"/>
        <end position="158"/>
    </location>
</feature>
<evidence type="ECO:0000256" key="5">
    <source>
        <dbReference type="ARBA" id="ARBA00022741"/>
    </source>
</evidence>
<feature type="domain" description="OCT" evidence="12">
    <location>
        <begin position="349"/>
        <end position="427"/>
    </location>
</feature>
<evidence type="ECO:0000259" key="13">
    <source>
        <dbReference type="PROSITE" id="PS51883"/>
    </source>
</evidence>
<keyword evidence="3 9" id="KW-0963">Cytoplasm</keyword>
<dbReference type="FunFam" id="3.40.50.300:FF:000515">
    <property type="entry name" value="GTPase Obg"/>
    <property type="match status" value="1"/>
</dbReference>
<dbReference type="OrthoDB" id="9807318at2"/>
<dbReference type="GO" id="GO:0000287">
    <property type="term" value="F:magnesium ion binding"/>
    <property type="evidence" value="ECO:0007669"/>
    <property type="project" value="InterPro"/>
</dbReference>
<feature type="binding site" evidence="9">
    <location>
        <begin position="212"/>
        <end position="215"/>
    </location>
    <ligand>
        <name>GTP</name>
        <dbReference type="ChEBI" id="CHEBI:37565"/>
    </ligand>
</feature>
<dbReference type="PROSITE" id="PS00905">
    <property type="entry name" value="GTP1_OBG"/>
    <property type="match status" value="1"/>
</dbReference>
<dbReference type="InterPro" id="IPR036346">
    <property type="entry name" value="GTP-bd_prot_GTP1/OBG_C_sf"/>
</dbReference>
<comment type="similarity">
    <text evidence="2 9">Belongs to the TRAFAC class OBG-HflX-like GTPase superfamily. OBG GTPase family.</text>
</comment>
<dbReference type="InterPro" id="IPR006074">
    <property type="entry name" value="GTP1-OBG_CS"/>
</dbReference>
<comment type="subcellular location">
    <subcellularLocation>
        <location evidence="9">Cytoplasm</location>
    </subcellularLocation>
</comment>
<feature type="domain" description="OBG-type G" evidence="11">
    <location>
        <begin position="159"/>
        <end position="329"/>
    </location>
</feature>
<dbReference type="GO" id="GO:0003924">
    <property type="term" value="F:GTPase activity"/>
    <property type="evidence" value="ECO:0007669"/>
    <property type="project" value="UniProtKB-UniRule"/>
</dbReference>
<dbReference type="SUPFAM" id="SSF102741">
    <property type="entry name" value="Obg GTP-binding protein C-terminal domain"/>
    <property type="match status" value="1"/>
</dbReference>
<dbReference type="PROSITE" id="PS51881">
    <property type="entry name" value="OCT"/>
    <property type="match status" value="1"/>
</dbReference>
<evidence type="ECO:0000256" key="9">
    <source>
        <dbReference type="HAMAP-Rule" id="MF_01454"/>
    </source>
</evidence>
<dbReference type="InterPro" id="IPR027417">
    <property type="entry name" value="P-loop_NTPase"/>
</dbReference>
<dbReference type="SUPFAM" id="SSF82051">
    <property type="entry name" value="Obg GTP-binding protein N-terminal domain"/>
    <property type="match status" value="1"/>
</dbReference>
<dbReference type="NCBIfam" id="NF008956">
    <property type="entry name" value="PRK12299.1"/>
    <property type="match status" value="1"/>
</dbReference>
<evidence type="ECO:0000313" key="14">
    <source>
        <dbReference type="EMBL" id="TMN21071.1"/>
    </source>
</evidence>
<dbReference type="InterPro" id="IPR045086">
    <property type="entry name" value="OBG_GTPase"/>
</dbReference>
<gene>
    <name evidence="14" type="primary">obgE</name>
    <name evidence="9" type="synonym">obg</name>
    <name evidence="14" type="ORF">FFL34_02330</name>
</gene>
<dbReference type="SUPFAM" id="SSF52540">
    <property type="entry name" value="P-loop containing nucleoside triphosphate hydrolases"/>
    <property type="match status" value="1"/>
</dbReference>
<dbReference type="Gene3D" id="2.70.210.12">
    <property type="entry name" value="GTP1/OBG domain"/>
    <property type="match status" value="1"/>
</dbReference>
<dbReference type="GO" id="GO:0005525">
    <property type="term" value="F:GTP binding"/>
    <property type="evidence" value="ECO:0007669"/>
    <property type="project" value="UniProtKB-UniRule"/>
</dbReference>
<comment type="subunit">
    <text evidence="9">Monomer.</text>
</comment>
<protein>
    <recommendedName>
        <fullName evidence="9">GTPase Obg</fullName>
        <ecNumber evidence="9">3.6.5.-</ecNumber>
    </recommendedName>
    <alternativeName>
        <fullName evidence="9">GTP-binding protein Obg</fullName>
    </alternativeName>
</protein>
<dbReference type="GO" id="GO:0042254">
    <property type="term" value="P:ribosome biogenesis"/>
    <property type="evidence" value="ECO:0007669"/>
    <property type="project" value="UniProtKB-UniRule"/>
</dbReference>
<dbReference type="Gene3D" id="3.30.300.350">
    <property type="entry name" value="GTP-binding protein OBG, C-terminal domain"/>
    <property type="match status" value="1"/>
</dbReference>
<keyword evidence="5 9" id="KW-0547">Nucleotide-binding</keyword>
<dbReference type="Pfam" id="PF09269">
    <property type="entry name" value="DUF1967"/>
    <property type="match status" value="1"/>
</dbReference>
<dbReference type="PROSITE" id="PS51883">
    <property type="entry name" value="OBG"/>
    <property type="match status" value="1"/>
</dbReference>
<accession>A0A5S3QIM3</accession>
<dbReference type="NCBIfam" id="NF008955">
    <property type="entry name" value="PRK12297.1"/>
    <property type="match status" value="1"/>
</dbReference>
<evidence type="ECO:0000256" key="2">
    <source>
        <dbReference type="ARBA" id="ARBA00007699"/>
    </source>
</evidence>
<dbReference type="EC" id="3.6.5.-" evidence="9"/>
<evidence type="ECO:0000256" key="3">
    <source>
        <dbReference type="ARBA" id="ARBA00022490"/>
    </source>
</evidence>
<proteinExistence type="inferred from homology"/>
<dbReference type="Proteomes" id="UP000306980">
    <property type="component" value="Unassembled WGS sequence"/>
</dbReference>
<dbReference type="InterPro" id="IPR031167">
    <property type="entry name" value="G_OBG"/>
</dbReference>
<dbReference type="Gene3D" id="3.40.50.300">
    <property type="entry name" value="P-loop containing nucleotide triphosphate hydrolases"/>
    <property type="match status" value="1"/>
</dbReference>
<dbReference type="EMBL" id="VCIA01000001">
    <property type="protein sequence ID" value="TMN21071.1"/>
    <property type="molecule type" value="Genomic_DNA"/>
</dbReference>
<dbReference type="PIRSF" id="PIRSF002401">
    <property type="entry name" value="GTP_bd_Obg/CgtA"/>
    <property type="match status" value="1"/>
</dbReference>
<evidence type="ECO:0000313" key="15">
    <source>
        <dbReference type="Proteomes" id="UP000306980"/>
    </source>
</evidence>
<dbReference type="NCBIfam" id="TIGR00231">
    <property type="entry name" value="small_GTP"/>
    <property type="match status" value="1"/>
</dbReference>
<dbReference type="FunFam" id="2.70.210.12:FF:000001">
    <property type="entry name" value="GTPase Obg"/>
    <property type="match status" value="1"/>
</dbReference>
<comment type="cofactor">
    <cofactor evidence="1 9">
        <name>Mg(2+)</name>
        <dbReference type="ChEBI" id="CHEBI:18420"/>
    </cofactor>
</comment>
<feature type="binding site" evidence="9">
    <location>
        <begin position="282"/>
        <end position="285"/>
    </location>
    <ligand>
        <name>GTP</name>
        <dbReference type="ChEBI" id="CHEBI:37565"/>
    </ligand>
</feature>
<dbReference type="GO" id="GO:0005737">
    <property type="term" value="C:cytoplasm"/>
    <property type="evidence" value="ECO:0007669"/>
    <property type="project" value="UniProtKB-SubCell"/>
</dbReference>
<dbReference type="InterPro" id="IPR014100">
    <property type="entry name" value="GTP-bd_Obg/CgtA"/>
</dbReference>
<evidence type="ECO:0000256" key="10">
    <source>
        <dbReference type="SAM" id="MobiDB-lite"/>
    </source>
</evidence>
<dbReference type="Pfam" id="PF01926">
    <property type="entry name" value="MMR_HSR1"/>
    <property type="match status" value="1"/>
</dbReference>
<feature type="binding site" evidence="9">
    <location>
        <position position="192"/>
    </location>
    <ligand>
        <name>Mg(2+)</name>
        <dbReference type="ChEBI" id="CHEBI:18420"/>
    </ligand>
</feature>
<keyword evidence="8 9" id="KW-0342">GTP-binding</keyword>
<evidence type="ECO:0000256" key="8">
    <source>
        <dbReference type="ARBA" id="ARBA00023134"/>
    </source>
</evidence>
<feature type="binding site" evidence="9">
    <location>
        <begin position="310"/>
        <end position="312"/>
    </location>
    <ligand>
        <name>GTP</name>
        <dbReference type="ChEBI" id="CHEBI:37565"/>
    </ligand>
</feature>
<evidence type="ECO:0000256" key="1">
    <source>
        <dbReference type="ARBA" id="ARBA00001946"/>
    </source>
</evidence>
<dbReference type="InterPro" id="IPR015349">
    <property type="entry name" value="OCT_dom"/>
</dbReference>
<comment type="function">
    <text evidence="9">An essential GTPase which binds GTP, GDP and possibly (p)ppGpp with moderate affinity, with high nucleotide exchange rates and a fairly low GTP hydrolysis rate. Plays a role in control of the cell cycle, stress response, ribosome biogenesis and in those bacteria that undergo differentiation, in morphogenesis control.</text>
</comment>
<evidence type="ECO:0000259" key="12">
    <source>
        <dbReference type="PROSITE" id="PS51881"/>
    </source>
</evidence>
<evidence type="ECO:0000256" key="6">
    <source>
        <dbReference type="ARBA" id="ARBA00022801"/>
    </source>
</evidence>
<dbReference type="PROSITE" id="PS51710">
    <property type="entry name" value="G_OBG"/>
    <property type="match status" value="1"/>
</dbReference>
<sequence>MFVDQVSVYVKAGDGGNGLTAYRREIYVPKGGPAGGDGGNGGDVVFKVDEGLNTLMDFRYNRHYKAKRGENGMSKNKHGKNADSLVIAVPPGTTVKDEETGEVIADLTYHQQEAVIAKGGRGGRGNTRFATARNPAPELSENGEPGQERTIKVELKVIADVGLVGFPSVGKSTLLSVISAAKPKIADYHFTTLTPNLGVVETGDQRSFVIADLPGLIEGAHEGVGLGDQFLRHIERTRVILHVVDMAATEGRDPYEDLVTINQELEAYDPKLMERPQIIVANKIDMPGAKENLQKFKAKLNDGYSVYPISAVTKEGLDEALFAVADMLDRIPEVSPDPEEDIGEQVVYRHQKKEEPFRITRDPDGAFVLAGARIEKLFKMTDFTKDEAVQRFARQLREMGVDDALRKRGAKDGDTIRLLDTAFEFMD</sequence>
<dbReference type="InterPro" id="IPR006073">
    <property type="entry name" value="GTP-bd"/>
</dbReference>
<dbReference type="HAMAP" id="MF_01454">
    <property type="entry name" value="GTPase_Obg"/>
    <property type="match status" value="1"/>
</dbReference>
<reference evidence="14 15" key="1">
    <citation type="submission" date="2019-05" db="EMBL/GenBank/DDBJ databases">
        <title>Genomic analysis of Lentibacillus sp. NKC220-2.</title>
        <authorList>
            <person name="Oh Y.J."/>
        </authorList>
    </citation>
    <scope>NUCLEOTIDE SEQUENCE [LARGE SCALE GENOMIC DNA]</scope>
    <source>
        <strain evidence="14 15">NKC220-2</strain>
    </source>
</reference>
<comment type="caution">
    <text evidence="14">The sequence shown here is derived from an EMBL/GenBank/DDBJ whole genome shotgun (WGS) entry which is preliminary data.</text>
</comment>
<dbReference type="InterPro" id="IPR036726">
    <property type="entry name" value="GTP1_OBG_dom_sf"/>
</dbReference>
<dbReference type="NCBIfam" id="NF008954">
    <property type="entry name" value="PRK12296.1"/>
    <property type="match status" value="1"/>
</dbReference>
<dbReference type="InterPro" id="IPR006169">
    <property type="entry name" value="GTP1_OBG_dom"/>
</dbReference>
<dbReference type="InterPro" id="IPR005225">
    <property type="entry name" value="Small_GTP-bd"/>
</dbReference>
<keyword evidence="6 9" id="KW-0378">Hydrolase</keyword>
<dbReference type="PANTHER" id="PTHR11702:SF31">
    <property type="entry name" value="MITOCHONDRIAL RIBOSOME-ASSOCIATED GTPASE 2"/>
    <property type="match status" value="1"/>
</dbReference>
<feature type="binding site" evidence="9">
    <location>
        <begin position="165"/>
        <end position="172"/>
    </location>
    <ligand>
        <name>GTP</name>
        <dbReference type="ChEBI" id="CHEBI:37565"/>
    </ligand>
</feature>
<keyword evidence="4 9" id="KW-0479">Metal-binding</keyword>
<feature type="binding site" evidence="9">
    <location>
        <begin position="190"/>
        <end position="194"/>
    </location>
    <ligand>
        <name>GTP</name>
        <dbReference type="ChEBI" id="CHEBI:37565"/>
    </ligand>
</feature>
<name>A0A5S3QIM3_9BACI</name>
<dbReference type="AlphaFoldDB" id="A0A5S3QIM3"/>
<feature type="region of interest" description="Disordered" evidence="10">
    <location>
        <begin position="119"/>
        <end position="147"/>
    </location>
</feature>
<feature type="binding site" evidence="9">
    <location>
        <position position="172"/>
    </location>
    <ligand>
        <name>Mg(2+)</name>
        <dbReference type="ChEBI" id="CHEBI:18420"/>
    </ligand>
</feature>
<dbReference type="PANTHER" id="PTHR11702">
    <property type="entry name" value="DEVELOPMENTALLY REGULATED GTP-BINDING PROTEIN-RELATED"/>
    <property type="match status" value="1"/>
</dbReference>
<evidence type="ECO:0000259" key="11">
    <source>
        <dbReference type="PROSITE" id="PS51710"/>
    </source>
</evidence>
<dbReference type="NCBIfam" id="TIGR02729">
    <property type="entry name" value="Obg_CgtA"/>
    <property type="match status" value="1"/>
</dbReference>
<evidence type="ECO:0000256" key="4">
    <source>
        <dbReference type="ARBA" id="ARBA00022723"/>
    </source>
</evidence>
<dbReference type="CDD" id="cd01898">
    <property type="entry name" value="Obg"/>
    <property type="match status" value="1"/>
</dbReference>
<organism evidence="14 15">
    <name type="scientific">Lentibacillus cibarius</name>
    <dbReference type="NCBI Taxonomy" id="2583219"/>
    <lineage>
        <taxon>Bacteria</taxon>
        <taxon>Bacillati</taxon>
        <taxon>Bacillota</taxon>
        <taxon>Bacilli</taxon>
        <taxon>Bacillales</taxon>
        <taxon>Bacillaceae</taxon>
        <taxon>Lentibacillus</taxon>
    </lineage>
</organism>
<evidence type="ECO:0000256" key="7">
    <source>
        <dbReference type="ARBA" id="ARBA00022842"/>
    </source>
</evidence>
<dbReference type="NCBIfam" id="TIGR03595">
    <property type="entry name" value="Obg_CgtA_exten"/>
    <property type="match status" value="1"/>
</dbReference>
<dbReference type="RefSeq" id="WP_138600982.1">
    <property type="nucleotide sequence ID" value="NZ_VCIA01000001.1"/>
</dbReference>
<dbReference type="PRINTS" id="PR00326">
    <property type="entry name" value="GTP1OBG"/>
</dbReference>